<dbReference type="Gene3D" id="3.50.30.40">
    <property type="entry name" value="Ribonuclease E inhibitor RraA/RraA-like"/>
    <property type="match status" value="1"/>
</dbReference>
<dbReference type="PANTHER" id="PTHR33254">
    <property type="entry name" value="4-HYDROXY-4-METHYL-2-OXOGLUTARATE ALDOLASE 3-RELATED"/>
    <property type="match status" value="1"/>
</dbReference>
<sequence length="168" mass="17996">MMGSIKVADVCDANLELVESGDIRILQPIFNVYGKRRAFSGPIFTLKAFEHNVGVKELLETKGKGRVLFIDGGGSMRIALVGEILCSLAQKSGWAGIVVNGCIRDVDEINDGCDIGVRALASHPRKPGKKGTTEEHVPIHVGGTVIHDGEWLYADGDGILVSKTQLSL</sequence>
<comment type="caution">
    <text evidence="11">The sequence shown here is derived from an EMBL/GenBank/DDBJ whole genome shotgun (WGS) entry which is preliminary data.</text>
</comment>
<dbReference type="GO" id="GO:0047443">
    <property type="term" value="F:4-hydroxy-4-methyl-2-oxoglutarate aldolase activity"/>
    <property type="evidence" value="ECO:0007669"/>
    <property type="project" value="UniProtKB-EC"/>
</dbReference>
<name>A0AAV6Y140_9LAMI</name>
<reference evidence="11" key="1">
    <citation type="submission" date="2019-10" db="EMBL/GenBank/DDBJ databases">
        <authorList>
            <person name="Zhang R."/>
            <person name="Pan Y."/>
            <person name="Wang J."/>
            <person name="Ma R."/>
            <person name="Yu S."/>
        </authorList>
    </citation>
    <scope>NUCLEOTIDE SEQUENCE</scope>
    <source>
        <strain evidence="11">LA-IB0</strain>
        <tissue evidence="11">Leaf</tissue>
    </source>
</reference>
<dbReference type="EMBL" id="WHWC01000003">
    <property type="protein sequence ID" value="KAG8386576.1"/>
    <property type="molecule type" value="Genomic_DNA"/>
</dbReference>
<dbReference type="PANTHER" id="PTHR33254:SF4">
    <property type="entry name" value="4-HYDROXY-4-METHYL-2-OXOGLUTARATE ALDOLASE 3-RELATED"/>
    <property type="match status" value="1"/>
</dbReference>
<evidence type="ECO:0000256" key="1">
    <source>
        <dbReference type="ARBA" id="ARBA00001342"/>
    </source>
</evidence>
<evidence type="ECO:0000256" key="3">
    <source>
        <dbReference type="ARBA" id="ARBA00011233"/>
    </source>
</evidence>
<dbReference type="GO" id="GO:0051252">
    <property type="term" value="P:regulation of RNA metabolic process"/>
    <property type="evidence" value="ECO:0007669"/>
    <property type="project" value="InterPro"/>
</dbReference>
<evidence type="ECO:0000256" key="6">
    <source>
        <dbReference type="ARBA" id="ARBA00025046"/>
    </source>
</evidence>
<dbReference type="NCBIfam" id="TIGR01935">
    <property type="entry name" value="NOT-MenG"/>
    <property type="match status" value="1"/>
</dbReference>
<evidence type="ECO:0000256" key="4">
    <source>
        <dbReference type="ARBA" id="ARBA00022723"/>
    </source>
</evidence>
<comment type="catalytic activity">
    <reaction evidence="7 9">
        <text>oxaloacetate + H(+) = pyruvate + CO2</text>
        <dbReference type="Rhea" id="RHEA:15641"/>
        <dbReference type="ChEBI" id="CHEBI:15361"/>
        <dbReference type="ChEBI" id="CHEBI:15378"/>
        <dbReference type="ChEBI" id="CHEBI:16452"/>
        <dbReference type="ChEBI" id="CHEBI:16526"/>
        <dbReference type="EC" id="4.1.1.112"/>
    </reaction>
</comment>
<dbReference type="CDD" id="cd16841">
    <property type="entry name" value="RraA_family"/>
    <property type="match status" value="1"/>
</dbReference>
<dbReference type="Proteomes" id="UP000826271">
    <property type="component" value="Unassembled WGS sequence"/>
</dbReference>
<dbReference type="EMBL" id="WHWC01000003">
    <property type="protein sequence ID" value="KAG8386581.1"/>
    <property type="molecule type" value="Genomic_DNA"/>
</dbReference>
<gene>
    <name evidence="10" type="ORF">BUALT_Bualt03G0162700</name>
    <name evidence="11" type="ORF">BUALT_Bualt03G0163200</name>
</gene>
<evidence type="ECO:0000256" key="8">
    <source>
        <dbReference type="PIRSR" id="PIRSR605493-1"/>
    </source>
</evidence>
<feature type="binding site" evidence="8">
    <location>
        <position position="104"/>
    </location>
    <ligand>
        <name>substrate</name>
    </ligand>
</feature>
<dbReference type="GO" id="GO:0008948">
    <property type="term" value="F:oxaloacetate decarboxylase activity"/>
    <property type="evidence" value="ECO:0007669"/>
    <property type="project" value="UniProtKB-EC"/>
</dbReference>
<evidence type="ECO:0000256" key="2">
    <source>
        <dbReference type="ARBA" id="ARBA00008621"/>
    </source>
</evidence>
<dbReference type="SUPFAM" id="SSF89562">
    <property type="entry name" value="RraA-like"/>
    <property type="match status" value="1"/>
</dbReference>
<feature type="binding site" evidence="8">
    <location>
        <position position="105"/>
    </location>
    <ligand>
        <name>Mg(2+)</name>
        <dbReference type="ChEBI" id="CHEBI:18420"/>
    </ligand>
</feature>
<dbReference type="InterPro" id="IPR005493">
    <property type="entry name" value="RraA/RraA-like"/>
</dbReference>
<evidence type="ECO:0000256" key="5">
    <source>
        <dbReference type="ARBA" id="ARBA00023239"/>
    </source>
</evidence>
<accession>A0AAV6Y140</accession>
<keyword evidence="5 9" id="KW-0456">Lyase</keyword>
<comment type="subunit">
    <text evidence="3 9">Homotrimer.</text>
</comment>
<keyword evidence="8" id="KW-0460">Magnesium</keyword>
<dbReference type="EC" id="4.1.3.17" evidence="9"/>
<feature type="binding site" evidence="8">
    <location>
        <begin position="82"/>
        <end position="85"/>
    </location>
    <ligand>
        <name>substrate</name>
    </ligand>
</feature>
<evidence type="ECO:0000313" key="10">
    <source>
        <dbReference type="EMBL" id="KAG8386576.1"/>
    </source>
</evidence>
<dbReference type="EC" id="4.1.1.112" evidence="9"/>
<evidence type="ECO:0000256" key="7">
    <source>
        <dbReference type="ARBA" id="ARBA00047973"/>
    </source>
</evidence>
<evidence type="ECO:0000313" key="11">
    <source>
        <dbReference type="EMBL" id="KAG8386581.1"/>
    </source>
</evidence>
<dbReference type="GO" id="GO:0008428">
    <property type="term" value="F:ribonuclease inhibitor activity"/>
    <property type="evidence" value="ECO:0007669"/>
    <property type="project" value="InterPro"/>
</dbReference>
<dbReference type="GO" id="GO:0046872">
    <property type="term" value="F:metal ion binding"/>
    <property type="evidence" value="ECO:0007669"/>
    <property type="project" value="UniProtKB-KW"/>
</dbReference>
<dbReference type="InterPro" id="IPR036704">
    <property type="entry name" value="RraA/RraA-like_sf"/>
</dbReference>
<evidence type="ECO:0000313" key="12">
    <source>
        <dbReference type="Proteomes" id="UP000826271"/>
    </source>
</evidence>
<comment type="cofactor">
    <cofactor evidence="9">
        <name>a divalent metal cation</name>
        <dbReference type="ChEBI" id="CHEBI:60240"/>
    </cofactor>
</comment>
<keyword evidence="12" id="KW-1185">Reference proteome</keyword>
<dbReference type="NCBIfam" id="NF006875">
    <property type="entry name" value="PRK09372.1"/>
    <property type="match status" value="1"/>
</dbReference>
<dbReference type="AlphaFoldDB" id="A0AAV6Y140"/>
<dbReference type="InterPro" id="IPR010203">
    <property type="entry name" value="RraA"/>
</dbReference>
<comment type="cofactor">
    <cofactor evidence="8">
        <name>Mg(2+)</name>
        <dbReference type="ChEBI" id="CHEBI:18420"/>
    </cofactor>
</comment>
<organism evidence="11 12">
    <name type="scientific">Buddleja alternifolia</name>
    <dbReference type="NCBI Taxonomy" id="168488"/>
    <lineage>
        <taxon>Eukaryota</taxon>
        <taxon>Viridiplantae</taxon>
        <taxon>Streptophyta</taxon>
        <taxon>Embryophyta</taxon>
        <taxon>Tracheophyta</taxon>
        <taxon>Spermatophyta</taxon>
        <taxon>Magnoliopsida</taxon>
        <taxon>eudicotyledons</taxon>
        <taxon>Gunneridae</taxon>
        <taxon>Pentapetalae</taxon>
        <taxon>asterids</taxon>
        <taxon>lamiids</taxon>
        <taxon>Lamiales</taxon>
        <taxon>Scrophulariaceae</taxon>
        <taxon>Buddlejeae</taxon>
        <taxon>Buddleja</taxon>
    </lineage>
</organism>
<comment type="catalytic activity">
    <reaction evidence="1 9">
        <text>4-hydroxy-4-methyl-2-oxoglutarate = 2 pyruvate</text>
        <dbReference type="Rhea" id="RHEA:22748"/>
        <dbReference type="ChEBI" id="CHEBI:15361"/>
        <dbReference type="ChEBI" id="CHEBI:58276"/>
        <dbReference type="EC" id="4.1.3.17"/>
    </reaction>
</comment>
<evidence type="ECO:0000256" key="9">
    <source>
        <dbReference type="RuleBase" id="RU004338"/>
    </source>
</evidence>
<dbReference type="Pfam" id="PF03737">
    <property type="entry name" value="RraA-like"/>
    <property type="match status" value="1"/>
</dbReference>
<keyword evidence="4 8" id="KW-0479">Metal-binding</keyword>
<comment type="similarity">
    <text evidence="2 9">Belongs to the class II aldolase/RraA-like family.</text>
</comment>
<comment type="function">
    <text evidence="6 9">Catalyzes the aldol cleavage of 4-hydroxy-4-methyl-2-oxoglutarate (HMG) into 2 molecules of pyruvate. Also contains a secondary oxaloacetate (OAA) decarboxylase activity due to the common pyruvate enolate transition state formed following C-C bond cleavage in the retro-aldol and decarboxylation reactions.</text>
</comment>
<proteinExistence type="inferred from homology"/>
<protein>
    <recommendedName>
        <fullName evidence="9">4-hydroxy-4-methyl-2-oxoglutarate aldolase</fullName>
        <shortName evidence="9">HMG aldolase</shortName>
        <ecNumber evidence="9">4.1.1.112</ecNumber>
        <ecNumber evidence="9">4.1.3.17</ecNumber>
    </recommendedName>
    <alternativeName>
        <fullName evidence="9">Oxaloacetate decarboxylase</fullName>
    </alternativeName>
</protein>